<evidence type="ECO:0000313" key="1">
    <source>
        <dbReference type="EMBL" id="KAJ9096342.1"/>
    </source>
</evidence>
<reference evidence="1" key="1">
    <citation type="submission" date="2023-04" db="EMBL/GenBank/DDBJ databases">
        <title>Draft Genome sequencing of Naganishia species isolated from polar environments using Oxford Nanopore Technology.</title>
        <authorList>
            <person name="Leo P."/>
            <person name="Venkateswaran K."/>
        </authorList>
    </citation>
    <scope>NUCLEOTIDE SEQUENCE</scope>
    <source>
        <strain evidence="1">MNA-CCFEE 5423</strain>
    </source>
</reference>
<accession>A0ACC2VBK8</accession>
<evidence type="ECO:0000313" key="2">
    <source>
        <dbReference type="Proteomes" id="UP001227268"/>
    </source>
</evidence>
<sequence>MSARCGRRPLAEVLTRRREWITTVIDTLSGLDGKINQATRRTEERSPPHLPLPPPLPYAPTSTPFLRHVQILEESLLSPCPEASWNIFIALHEDLRKTHLPPDTLRALLSKQVGRVGHAVGEINIRWHNVVHILDIMQSMGVRGNREDLETIISKAIDVGGTRKTKKLKYDILLSIWNALSEAHTGRLQSITPRARERWLMYRLRKCRPQAKQKPSESHVLGALRAEWRQLAVQGFFQRITLPFHVATILFEDYRLHIKEIMETLRLVHDNGGIITLEARSVWREHLESRLADFDTPDIQTYEYMTQVMGTDSMARMDPFDALVRDALHEAIADITGGVNAIALLLYLPSESTGSTRQLEGSSQASYEKALHFARRRIKRIPTQPTEEQAPHVVTTLAFGAVIIKDAINQGEPISDHLVVTVFRGFKYLPGWLRTDDRYARRLQFALVLLMRSLRRRNRTLKQWQSSWPTMLEALGGYASTKEILSQSIWLYRQMQTAKSTDYAGVLAAFRHDRLRNADWEDQPRKTLDAPWHAMELYVDAIRAGARNLDGTRTAIVHRFSGMRNAAYLQHLRTTATRYRGSDEARPIVLELLHDAIGECRSPDLITGLYDISSEISTPTDSALAETLDLLISKMKELGDEAHRQFAINRAEVEWERGVRLSRRGMETLVLLVNVDTRESSIDAKVERLAQALATGERLVLRSHPVPDSMN</sequence>
<gene>
    <name evidence="1" type="ORF">QFC21_005162</name>
</gene>
<name>A0ACC2VBK8_9TREE</name>
<proteinExistence type="predicted"/>
<keyword evidence="2" id="KW-1185">Reference proteome</keyword>
<protein>
    <submittedName>
        <fullName evidence="1">Uncharacterized protein</fullName>
    </submittedName>
</protein>
<organism evidence="1 2">
    <name type="scientific">Naganishia friedmannii</name>
    <dbReference type="NCBI Taxonomy" id="89922"/>
    <lineage>
        <taxon>Eukaryota</taxon>
        <taxon>Fungi</taxon>
        <taxon>Dikarya</taxon>
        <taxon>Basidiomycota</taxon>
        <taxon>Agaricomycotina</taxon>
        <taxon>Tremellomycetes</taxon>
        <taxon>Filobasidiales</taxon>
        <taxon>Filobasidiaceae</taxon>
        <taxon>Naganishia</taxon>
    </lineage>
</organism>
<comment type="caution">
    <text evidence="1">The sequence shown here is derived from an EMBL/GenBank/DDBJ whole genome shotgun (WGS) entry which is preliminary data.</text>
</comment>
<dbReference type="Proteomes" id="UP001227268">
    <property type="component" value="Unassembled WGS sequence"/>
</dbReference>
<dbReference type="EMBL" id="JASBWT010000019">
    <property type="protein sequence ID" value="KAJ9096342.1"/>
    <property type="molecule type" value="Genomic_DNA"/>
</dbReference>